<evidence type="ECO:0000256" key="7">
    <source>
        <dbReference type="RuleBase" id="RU000461"/>
    </source>
</evidence>
<protein>
    <submittedName>
        <fullName evidence="9">165_t:CDS:1</fullName>
    </submittedName>
</protein>
<evidence type="ECO:0000256" key="5">
    <source>
        <dbReference type="ARBA" id="ARBA00023004"/>
    </source>
</evidence>
<dbReference type="Proteomes" id="UP000789508">
    <property type="component" value="Unassembled WGS sequence"/>
</dbReference>
<dbReference type="GO" id="GO:0016705">
    <property type="term" value="F:oxidoreductase activity, acting on paired donors, with incorporation or reduction of molecular oxygen"/>
    <property type="evidence" value="ECO:0007669"/>
    <property type="project" value="InterPro"/>
</dbReference>
<dbReference type="PANTHER" id="PTHR24289:SF1">
    <property type="entry name" value="STEROID 17-ALPHA-HYDROXYLASE_17,20 LYASE"/>
    <property type="match status" value="1"/>
</dbReference>
<comment type="caution">
    <text evidence="9">The sequence shown here is derived from an EMBL/GenBank/DDBJ whole genome shotgun (WGS) entry which is preliminary data.</text>
</comment>
<dbReference type="SUPFAM" id="SSF48264">
    <property type="entry name" value="Cytochrome P450"/>
    <property type="match status" value="1"/>
</dbReference>
<evidence type="ECO:0000256" key="6">
    <source>
        <dbReference type="PIRSR" id="PIRSR602401-1"/>
    </source>
</evidence>
<dbReference type="GO" id="GO:0004497">
    <property type="term" value="F:monooxygenase activity"/>
    <property type="evidence" value="ECO:0007669"/>
    <property type="project" value="UniProtKB-KW"/>
</dbReference>
<keyword evidence="8" id="KW-1133">Transmembrane helix</keyword>
<keyword evidence="4 7" id="KW-0560">Oxidoreductase</keyword>
<dbReference type="EMBL" id="CAJVPS010004418">
    <property type="protein sequence ID" value="CAG8603392.1"/>
    <property type="molecule type" value="Genomic_DNA"/>
</dbReference>
<dbReference type="PANTHER" id="PTHR24289">
    <property type="entry name" value="STEROID 17-ALPHA-HYDROXYLASE/17,20 LYASE"/>
    <property type="match status" value="1"/>
</dbReference>
<keyword evidence="2 6" id="KW-0349">Heme</keyword>
<accession>A0A9N9CKM3</accession>
<feature type="transmembrane region" description="Helical" evidence="8">
    <location>
        <begin position="6"/>
        <end position="29"/>
    </location>
</feature>
<gene>
    <name evidence="9" type="ORF">ALEPTO_LOCUS8242</name>
</gene>
<comment type="similarity">
    <text evidence="1 7">Belongs to the cytochrome P450 family.</text>
</comment>
<feature type="binding site" description="axial binding residue" evidence="6">
    <location>
        <position position="479"/>
    </location>
    <ligand>
        <name>heme</name>
        <dbReference type="ChEBI" id="CHEBI:30413"/>
    </ligand>
    <ligandPart>
        <name>Fe</name>
        <dbReference type="ChEBI" id="CHEBI:18248"/>
    </ligandPart>
</feature>
<evidence type="ECO:0000256" key="4">
    <source>
        <dbReference type="ARBA" id="ARBA00023002"/>
    </source>
</evidence>
<dbReference type="OrthoDB" id="1103324at2759"/>
<dbReference type="InterPro" id="IPR001128">
    <property type="entry name" value="Cyt_P450"/>
</dbReference>
<proteinExistence type="inferred from homology"/>
<dbReference type="GO" id="GO:0020037">
    <property type="term" value="F:heme binding"/>
    <property type="evidence" value="ECO:0007669"/>
    <property type="project" value="InterPro"/>
</dbReference>
<keyword evidence="8" id="KW-0472">Membrane</keyword>
<evidence type="ECO:0000256" key="2">
    <source>
        <dbReference type="ARBA" id="ARBA00022617"/>
    </source>
</evidence>
<dbReference type="Gene3D" id="1.10.630.10">
    <property type="entry name" value="Cytochrome P450"/>
    <property type="match status" value="1"/>
</dbReference>
<evidence type="ECO:0000313" key="9">
    <source>
        <dbReference type="EMBL" id="CAG8603392.1"/>
    </source>
</evidence>
<dbReference type="PROSITE" id="PS00086">
    <property type="entry name" value="CYTOCHROME_P450"/>
    <property type="match status" value="1"/>
</dbReference>
<dbReference type="PRINTS" id="PR00463">
    <property type="entry name" value="EP450I"/>
</dbReference>
<dbReference type="GO" id="GO:0005506">
    <property type="term" value="F:iron ion binding"/>
    <property type="evidence" value="ECO:0007669"/>
    <property type="project" value="InterPro"/>
</dbReference>
<evidence type="ECO:0000256" key="3">
    <source>
        <dbReference type="ARBA" id="ARBA00022723"/>
    </source>
</evidence>
<dbReference type="CDD" id="cd00302">
    <property type="entry name" value="cytochrome_P450"/>
    <property type="match status" value="1"/>
</dbReference>
<evidence type="ECO:0000313" key="10">
    <source>
        <dbReference type="Proteomes" id="UP000789508"/>
    </source>
</evidence>
<name>A0A9N9CKM3_9GLOM</name>
<keyword evidence="7" id="KW-0503">Monooxygenase</keyword>
<evidence type="ECO:0000256" key="8">
    <source>
        <dbReference type="SAM" id="Phobius"/>
    </source>
</evidence>
<sequence length="532" mass="62339">MPALLSVLASLSLIDFFNILFILLIFYVLRFYIDYFARENPLPGPFPLPLIGSLYQAQGEMKHWENWYLHLHKKYGDIFEVWFGPTRKIFLSKSGLIEKLAAKSTKSNFLLRYSSGSYKGLEHYANPRRGMFFNGNISHWRSTRKVIDNLLMSPNYQRETLKKSQIYFAEMEEYWKLLRNDNALLLSAWAKNFLTDLMYDLNVGRRCYFMVKYFNSLANSGKKEIPTEELNFCNDHEQATSVIGEALIFFFTSPELVWRYLFAHRTQRYIQSRETWHRSYEKFIHQRLDQRAQSGYDSKLKPDALNLLLDLKEESALNNKDNGGDNYRMDEEDIRDSLQEIMNASASTTAGVFGYIIEYIGRIPGVKEQVEKEIRDHASSKTNTINIEEFAQFKYIEAVIYEVLRVRSAFMIERTNTQEETIGGYKWKPGTKFCVNIQPIHFNPDIWHDPNEFRPERFLNREIKNPKTYLSFGLGLRSCPGRLVGITILKAMTVLLYRKYNVELLDTDMPIKYQNKFANACIGARVKLTPKK</sequence>
<reference evidence="9" key="1">
    <citation type="submission" date="2021-06" db="EMBL/GenBank/DDBJ databases">
        <authorList>
            <person name="Kallberg Y."/>
            <person name="Tangrot J."/>
            <person name="Rosling A."/>
        </authorList>
    </citation>
    <scope>NUCLEOTIDE SEQUENCE</scope>
    <source>
        <strain evidence="9">FL130A</strain>
    </source>
</reference>
<keyword evidence="10" id="KW-1185">Reference proteome</keyword>
<comment type="cofactor">
    <cofactor evidence="6">
        <name>heme</name>
        <dbReference type="ChEBI" id="CHEBI:30413"/>
    </cofactor>
</comment>
<evidence type="ECO:0000256" key="1">
    <source>
        <dbReference type="ARBA" id="ARBA00010617"/>
    </source>
</evidence>
<dbReference type="InterPro" id="IPR036396">
    <property type="entry name" value="Cyt_P450_sf"/>
</dbReference>
<dbReference type="InterPro" id="IPR002401">
    <property type="entry name" value="Cyt_P450_E_grp-I"/>
</dbReference>
<keyword evidence="8" id="KW-0812">Transmembrane</keyword>
<keyword evidence="3 6" id="KW-0479">Metal-binding</keyword>
<dbReference type="InterPro" id="IPR017972">
    <property type="entry name" value="Cyt_P450_CS"/>
</dbReference>
<organism evidence="9 10">
    <name type="scientific">Ambispora leptoticha</name>
    <dbReference type="NCBI Taxonomy" id="144679"/>
    <lineage>
        <taxon>Eukaryota</taxon>
        <taxon>Fungi</taxon>
        <taxon>Fungi incertae sedis</taxon>
        <taxon>Mucoromycota</taxon>
        <taxon>Glomeromycotina</taxon>
        <taxon>Glomeromycetes</taxon>
        <taxon>Archaeosporales</taxon>
        <taxon>Ambisporaceae</taxon>
        <taxon>Ambispora</taxon>
    </lineage>
</organism>
<dbReference type="AlphaFoldDB" id="A0A9N9CKM3"/>
<keyword evidence="5 6" id="KW-0408">Iron</keyword>
<dbReference type="Pfam" id="PF00067">
    <property type="entry name" value="p450"/>
    <property type="match status" value="1"/>
</dbReference>